<keyword evidence="3 6" id="KW-1133">Transmembrane helix</keyword>
<evidence type="ECO:0000256" key="4">
    <source>
        <dbReference type="ARBA" id="ARBA00023136"/>
    </source>
</evidence>
<dbReference type="PANTHER" id="PTHR30566">
    <property type="entry name" value="YNAI-RELATED MECHANOSENSITIVE ION CHANNEL"/>
    <property type="match status" value="1"/>
</dbReference>
<evidence type="ECO:0000313" key="9">
    <source>
        <dbReference type="Proteomes" id="UP000221369"/>
    </source>
</evidence>
<dbReference type="GO" id="GO:0016020">
    <property type="term" value="C:membrane"/>
    <property type="evidence" value="ECO:0007669"/>
    <property type="project" value="UniProtKB-SubCell"/>
</dbReference>
<dbReference type="Proteomes" id="UP000221369">
    <property type="component" value="Unassembled WGS sequence"/>
</dbReference>
<evidence type="ECO:0000256" key="1">
    <source>
        <dbReference type="ARBA" id="ARBA00004370"/>
    </source>
</evidence>
<evidence type="ECO:0000256" key="3">
    <source>
        <dbReference type="ARBA" id="ARBA00022989"/>
    </source>
</evidence>
<dbReference type="AlphaFoldDB" id="A0A2A9DTS5"/>
<feature type="transmembrane region" description="Helical" evidence="6">
    <location>
        <begin position="155"/>
        <end position="174"/>
    </location>
</feature>
<dbReference type="Pfam" id="PF00924">
    <property type="entry name" value="MS_channel_2nd"/>
    <property type="match status" value="1"/>
</dbReference>
<evidence type="ECO:0000259" key="7">
    <source>
        <dbReference type="Pfam" id="PF00924"/>
    </source>
</evidence>
<organism evidence="8 9">
    <name type="scientific">Paramicrobacterium agarici</name>
    <dbReference type="NCBI Taxonomy" id="630514"/>
    <lineage>
        <taxon>Bacteria</taxon>
        <taxon>Bacillati</taxon>
        <taxon>Actinomycetota</taxon>
        <taxon>Actinomycetes</taxon>
        <taxon>Micrococcales</taxon>
        <taxon>Microbacteriaceae</taxon>
        <taxon>Paramicrobacterium</taxon>
    </lineage>
</organism>
<dbReference type="GO" id="GO:0055085">
    <property type="term" value="P:transmembrane transport"/>
    <property type="evidence" value="ECO:0007669"/>
    <property type="project" value="InterPro"/>
</dbReference>
<dbReference type="PANTHER" id="PTHR30566:SF25">
    <property type="entry name" value="INNER MEMBRANE PROTEIN"/>
    <property type="match status" value="1"/>
</dbReference>
<feature type="domain" description="Mechanosensitive ion channel MscS" evidence="7">
    <location>
        <begin position="177"/>
        <end position="243"/>
    </location>
</feature>
<dbReference type="Gene3D" id="2.30.30.60">
    <property type="match status" value="1"/>
</dbReference>
<dbReference type="RefSeq" id="WP_098406679.1">
    <property type="nucleotide sequence ID" value="NZ_PDJE01000001.1"/>
</dbReference>
<keyword evidence="2 6" id="KW-0812">Transmembrane</keyword>
<dbReference type="InterPro" id="IPR010920">
    <property type="entry name" value="LSM_dom_sf"/>
</dbReference>
<keyword evidence="4 6" id="KW-0472">Membrane</keyword>
<accession>A0A2A9DTS5</accession>
<name>A0A2A9DTS5_9MICO</name>
<evidence type="ECO:0000256" key="5">
    <source>
        <dbReference type="SAM" id="MobiDB-lite"/>
    </source>
</evidence>
<keyword evidence="9" id="KW-1185">Reference proteome</keyword>
<proteinExistence type="predicted"/>
<feature type="transmembrane region" description="Helical" evidence="6">
    <location>
        <begin position="6"/>
        <end position="32"/>
    </location>
</feature>
<gene>
    <name evidence="8" type="ORF">ATJ78_1111</name>
</gene>
<evidence type="ECO:0000313" key="8">
    <source>
        <dbReference type="EMBL" id="PFG30187.1"/>
    </source>
</evidence>
<evidence type="ECO:0000256" key="2">
    <source>
        <dbReference type="ARBA" id="ARBA00022692"/>
    </source>
</evidence>
<feature type="transmembrane region" description="Helical" evidence="6">
    <location>
        <begin position="53"/>
        <end position="76"/>
    </location>
</feature>
<feature type="transmembrane region" description="Helical" evidence="6">
    <location>
        <begin position="82"/>
        <end position="103"/>
    </location>
</feature>
<dbReference type="InterPro" id="IPR006685">
    <property type="entry name" value="MscS_channel_2nd"/>
</dbReference>
<dbReference type="InterPro" id="IPR023408">
    <property type="entry name" value="MscS_beta-dom_sf"/>
</dbReference>
<dbReference type="SUPFAM" id="SSF50182">
    <property type="entry name" value="Sm-like ribonucleoproteins"/>
    <property type="match status" value="1"/>
</dbReference>
<dbReference type="Gene3D" id="1.10.287.1260">
    <property type="match status" value="1"/>
</dbReference>
<feature type="transmembrane region" description="Helical" evidence="6">
    <location>
        <begin position="129"/>
        <end position="149"/>
    </location>
</feature>
<feature type="region of interest" description="Disordered" evidence="5">
    <location>
        <begin position="346"/>
        <end position="378"/>
    </location>
</feature>
<protein>
    <submittedName>
        <fullName evidence="8">Small-conductance mechanosensitive channel</fullName>
    </submittedName>
</protein>
<dbReference type="EMBL" id="PDJE01000001">
    <property type="protein sequence ID" value="PFG30187.1"/>
    <property type="molecule type" value="Genomic_DNA"/>
</dbReference>
<feature type="region of interest" description="Disordered" evidence="5">
    <location>
        <begin position="390"/>
        <end position="452"/>
    </location>
</feature>
<evidence type="ECO:0000256" key="6">
    <source>
        <dbReference type="SAM" id="Phobius"/>
    </source>
</evidence>
<sequence length="452" mass="48490">MDPVQSWLTFAIALVVTAIVVVAIVIVIGLALTTLQRRKPALGHLRARCRTAFISLLGVAALWGVMAATFPLTGWLPGLMHLFSVVMIAIVAWLLVCGVYVLADVSNAKYAGAEDTIAARRMRTQMTMVRRLLIVIVVVIALGSILMTFPGIRTIGASVLASAGIASIVAGLAAQSVLGNLIAGVQLAFSDAARVGDVVVVEGEWGRIGEITLAYVVVDIWDERRLIVPCTYFTSQPFTNWTRSASQILGTVAFDIDWRVNIAAMRVKLHEVLEGTDLWDGRSGSLQIIDATGGFVRARSTVSAADSGKLWDLQCLVREEMIAWLQKSGNFSLPVTRVQMVDGEAMDRKLSRSGPKAADAEAERDNSGMFSGSPEAEARGSMFTGAIAVQEREQEAAAEVAAEAATEEMDAETSVPSQAWQQVPPPRPPLPQQSTEQLPPPADEPGPDDTTR</sequence>
<reference evidence="8 9" key="1">
    <citation type="submission" date="2017-10" db="EMBL/GenBank/DDBJ databases">
        <title>Sequencing the genomes of 1000 actinobacteria strains.</title>
        <authorList>
            <person name="Klenk H.-P."/>
        </authorList>
    </citation>
    <scope>NUCLEOTIDE SEQUENCE [LARGE SCALE GENOMIC DNA]</scope>
    <source>
        <strain evidence="8 9">DSM 21798</strain>
    </source>
</reference>
<comment type="caution">
    <text evidence="8">The sequence shown here is derived from an EMBL/GenBank/DDBJ whole genome shotgun (WGS) entry which is preliminary data.</text>
</comment>
<comment type="subcellular location">
    <subcellularLocation>
        <location evidence="1">Membrane</location>
    </subcellularLocation>
</comment>